<keyword evidence="4" id="KW-0804">Transcription</keyword>
<evidence type="ECO:0000313" key="8">
    <source>
        <dbReference type="Proteomes" id="UP000177268"/>
    </source>
</evidence>
<dbReference type="InterPro" id="IPR014284">
    <property type="entry name" value="RNA_pol_sigma-70_dom"/>
</dbReference>
<protein>
    <submittedName>
        <fullName evidence="7">Uncharacterized protein</fullName>
    </submittedName>
</protein>
<dbReference type="PANTHER" id="PTHR43133:SF51">
    <property type="entry name" value="RNA POLYMERASE SIGMA FACTOR"/>
    <property type="match status" value="1"/>
</dbReference>
<evidence type="ECO:0000259" key="5">
    <source>
        <dbReference type="Pfam" id="PF04542"/>
    </source>
</evidence>
<evidence type="ECO:0000256" key="1">
    <source>
        <dbReference type="ARBA" id="ARBA00010641"/>
    </source>
</evidence>
<comment type="caution">
    <text evidence="7">The sequence shown here is derived from an EMBL/GenBank/DDBJ whole genome shotgun (WGS) entry which is preliminary data.</text>
</comment>
<dbReference type="EMBL" id="MFIZ01000017">
    <property type="protein sequence ID" value="OGG11735.1"/>
    <property type="molecule type" value="Genomic_DNA"/>
</dbReference>
<dbReference type="InterPro" id="IPR007627">
    <property type="entry name" value="RNA_pol_sigma70_r2"/>
</dbReference>
<reference evidence="7 8" key="1">
    <citation type="journal article" date="2016" name="Nat. Commun.">
        <title>Thousands of microbial genomes shed light on interconnected biogeochemical processes in an aquifer system.</title>
        <authorList>
            <person name="Anantharaman K."/>
            <person name="Brown C.T."/>
            <person name="Hug L.A."/>
            <person name="Sharon I."/>
            <person name="Castelle C.J."/>
            <person name="Probst A.J."/>
            <person name="Thomas B.C."/>
            <person name="Singh A."/>
            <person name="Wilkins M.J."/>
            <person name="Karaoz U."/>
            <person name="Brodie E.L."/>
            <person name="Williams K.H."/>
            <person name="Hubbard S.S."/>
            <person name="Banfield J.F."/>
        </authorList>
    </citation>
    <scope>NUCLEOTIDE SEQUENCE [LARGE SCALE GENOMIC DNA]</scope>
</reference>
<feature type="domain" description="RNA polymerase sigma-70 region 2" evidence="5">
    <location>
        <begin position="29"/>
        <end position="96"/>
    </location>
</feature>
<dbReference type="SUPFAM" id="SSF88946">
    <property type="entry name" value="Sigma2 domain of RNA polymerase sigma factors"/>
    <property type="match status" value="1"/>
</dbReference>
<dbReference type="Pfam" id="PF08281">
    <property type="entry name" value="Sigma70_r4_2"/>
    <property type="match status" value="1"/>
</dbReference>
<dbReference type="NCBIfam" id="TIGR02937">
    <property type="entry name" value="sigma70-ECF"/>
    <property type="match status" value="1"/>
</dbReference>
<evidence type="ECO:0000259" key="6">
    <source>
        <dbReference type="Pfam" id="PF08281"/>
    </source>
</evidence>
<accession>A0A1F5ZHC3</accession>
<dbReference type="InterPro" id="IPR013325">
    <property type="entry name" value="RNA_pol_sigma_r2"/>
</dbReference>
<evidence type="ECO:0000313" key="7">
    <source>
        <dbReference type="EMBL" id="OGG11735.1"/>
    </source>
</evidence>
<dbReference type="GO" id="GO:0016987">
    <property type="term" value="F:sigma factor activity"/>
    <property type="evidence" value="ECO:0007669"/>
    <property type="project" value="UniProtKB-KW"/>
</dbReference>
<name>A0A1F5ZHC3_9BACT</name>
<dbReference type="GO" id="GO:0003677">
    <property type="term" value="F:DNA binding"/>
    <property type="evidence" value="ECO:0007669"/>
    <property type="project" value="InterPro"/>
</dbReference>
<organism evidence="7 8">
    <name type="scientific">Candidatus Gottesmanbacteria bacterium RBG_13_45_10</name>
    <dbReference type="NCBI Taxonomy" id="1798370"/>
    <lineage>
        <taxon>Bacteria</taxon>
        <taxon>Candidatus Gottesmaniibacteriota</taxon>
    </lineage>
</organism>
<dbReference type="Pfam" id="PF04542">
    <property type="entry name" value="Sigma70_r2"/>
    <property type="match status" value="1"/>
</dbReference>
<dbReference type="SUPFAM" id="SSF88659">
    <property type="entry name" value="Sigma3 and sigma4 domains of RNA polymerase sigma factors"/>
    <property type="match status" value="1"/>
</dbReference>
<evidence type="ECO:0000256" key="3">
    <source>
        <dbReference type="ARBA" id="ARBA00023082"/>
    </source>
</evidence>
<gene>
    <name evidence="7" type="ORF">A2Z00_01385</name>
</gene>
<dbReference type="AlphaFoldDB" id="A0A1F5ZHC3"/>
<feature type="domain" description="RNA polymerase sigma factor 70 region 4 type 2" evidence="6">
    <location>
        <begin position="126"/>
        <end position="172"/>
    </location>
</feature>
<proteinExistence type="inferred from homology"/>
<dbReference type="InterPro" id="IPR039425">
    <property type="entry name" value="RNA_pol_sigma-70-like"/>
</dbReference>
<dbReference type="STRING" id="1798370.A2Z00_01385"/>
<dbReference type="CDD" id="cd06171">
    <property type="entry name" value="Sigma70_r4"/>
    <property type="match status" value="1"/>
</dbReference>
<sequence length="184" mass="21419">MVMSDISKLSDENVVEIVRTKDKEIYAEIIRRYQTKLMRYAGYIMGDEQKGADALQEAFIKAYSNLNGFDTKKKFGSWIYRIVHNEAMNMLGKNKKQVPMNDALEFDSGINVEDEFIKNELVNHAHHCLEQMSIIYREPLSLMYLEEKSYEEISDILRIPVGTVGTRINRARGIMKKLCQKQKK</sequence>
<dbReference type="GO" id="GO:0006352">
    <property type="term" value="P:DNA-templated transcription initiation"/>
    <property type="evidence" value="ECO:0007669"/>
    <property type="project" value="InterPro"/>
</dbReference>
<evidence type="ECO:0000256" key="2">
    <source>
        <dbReference type="ARBA" id="ARBA00023015"/>
    </source>
</evidence>
<comment type="similarity">
    <text evidence="1">Belongs to the sigma-70 factor family. ECF subfamily.</text>
</comment>
<evidence type="ECO:0000256" key="4">
    <source>
        <dbReference type="ARBA" id="ARBA00023163"/>
    </source>
</evidence>
<dbReference type="PANTHER" id="PTHR43133">
    <property type="entry name" value="RNA POLYMERASE ECF-TYPE SIGMA FACTO"/>
    <property type="match status" value="1"/>
</dbReference>
<dbReference type="Gene3D" id="1.10.1740.10">
    <property type="match status" value="1"/>
</dbReference>
<dbReference type="Proteomes" id="UP000177268">
    <property type="component" value="Unassembled WGS sequence"/>
</dbReference>
<dbReference type="Gene3D" id="1.10.10.10">
    <property type="entry name" value="Winged helix-like DNA-binding domain superfamily/Winged helix DNA-binding domain"/>
    <property type="match status" value="1"/>
</dbReference>
<dbReference type="InterPro" id="IPR013324">
    <property type="entry name" value="RNA_pol_sigma_r3/r4-like"/>
</dbReference>
<dbReference type="InterPro" id="IPR013249">
    <property type="entry name" value="RNA_pol_sigma70_r4_t2"/>
</dbReference>
<keyword evidence="3" id="KW-0731">Sigma factor</keyword>
<keyword evidence="2" id="KW-0805">Transcription regulation</keyword>
<dbReference type="InterPro" id="IPR036388">
    <property type="entry name" value="WH-like_DNA-bd_sf"/>
</dbReference>